<dbReference type="GO" id="GO:0005544">
    <property type="term" value="F:calcium-dependent phospholipid binding"/>
    <property type="evidence" value="ECO:0007669"/>
    <property type="project" value="InterPro"/>
</dbReference>
<evidence type="ECO:0000256" key="4">
    <source>
        <dbReference type="ARBA" id="ARBA00022701"/>
    </source>
</evidence>
<evidence type="ECO:0000256" key="1">
    <source>
        <dbReference type="ARBA" id="ARBA00004245"/>
    </source>
</evidence>
<dbReference type="GO" id="GO:0005886">
    <property type="term" value="C:plasma membrane"/>
    <property type="evidence" value="ECO:0007669"/>
    <property type="project" value="TreeGrafter"/>
</dbReference>
<keyword evidence="4" id="KW-0493">Microtubule</keyword>
<evidence type="ECO:0000256" key="8">
    <source>
        <dbReference type="ARBA" id="ARBA00025697"/>
    </source>
</evidence>
<dbReference type="InterPro" id="IPR008088">
    <property type="entry name" value="Alpha_giardin"/>
</dbReference>
<comment type="subcellular location">
    <subcellularLocation>
        <location evidence="1">Cytoplasm</location>
        <location evidence="1">Cytoskeleton</location>
    </subcellularLocation>
</comment>
<dbReference type="EMBL" id="KU341417">
    <property type="protein sequence ID" value="AMP46298.1"/>
    <property type="molecule type" value="Genomic_DNA"/>
</dbReference>
<dbReference type="SMART" id="SM00335">
    <property type="entry name" value="ANX"/>
    <property type="match status" value="1"/>
</dbReference>
<evidence type="ECO:0000256" key="6">
    <source>
        <dbReference type="ARBA" id="ARBA00023212"/>
    </source>
</evidence>
<sequence length="297" mass="33881">MPKLSAIAADLKKAIDDKDEVQIAFIASEYSADSRQRIAQAYRETYGKEACDDVKKALKGGSEEDLLMDLWRDRHVVRAEIIKDALKGKNDIMALFDTVILCTPEDWHETCREYTQKQGKTLIDDFVSDVGTKDPMGRLFAKWMEHKRESRGRGADEEAQLLKKAFDDKDVDYLVDFFATIPHTEYKDIATAFKAASGQSIDQALAKLFVKNDYYTFYCCHFALLGLHKLAAYLINCAVSDKGDEKRMRRITGLMVDQCLAAKYAYKAFGDMGADFSRVFDKRMAPILRTLWRVNKD</sequence>
<dbReference type="GO" id="GO:0007010">
    <property type="term" value="P:cytoskeleton organization"/>
    <property type="evidence" value="ECO:0007669"/>
    <property type="project" value="InterPro"/>
</dbReference>
<keyword evidence="5" id="KW-0677">Repeat</keyword>
<protein>
    <submittedName>
        <fullName evidence="9">Alpha-2 giardin</fullName>
    </submittedName>
</protein>
<dbReference type="OrthoDB" id="37886at2759"/>
<dbReference type="Gene3D" id="1.10.220.10">
    <property type="entry name" value="Annexin"/>
    <property type="match status" value="4"/>
</dbReference>
<dbReference type="SUPFAM" id="SSF47874">
    <property type="entry name" value="Annexin"/>
    <property type="match status" value="1"/>
</dbReference>
<dbReference type="GO" id="GO:0005737">
    <property type="term" value="C:cytoplasm"/>
    <property type="evidence" value="ECO:0007669"/>
    <property type="project" value="TreeGrafter"/>
</dbReference>
<name>A0A142C647_GIAMU</name>
<dbReference type="Proteomes" id="UP000315496">
    <property type="component" value="Chromosome 1"/>
</dbReference>
<dbReference type="PRINTS" id="PR01712">
    <property type="entry name" value="ALPHAGIARDIN"/>
</dbReference>
<keyword evidence="11" id="KW-1185">Reference proteome</keyword>
<evidence type="ECO:0000313" key="9">
    <source>
        <dbReference type="EMBL" id="AMP46298.1"/>
    </source>
</evidence>
<evidence type="ECO:0000256" key="5">
    <source>
        <dbReference type="ARBA" id="ARBA00022737"/>
    </source>
</evidence>
<dbReference type="InterPro" id="IPR018502">
    <property type="entry name" value="Annexin_repeat"/>
</dbReference>
<evidence type="ECO:0000256" key="7">
    <source>
        <dbReference type="ARBA" id="ARBA00023216"/>
    </source>
</evidence>
<gene>
    <name evidence="10" type="ORF">GMRT_10919</name>
</gene>
<dbReference type="GO" id="GO:0001786">
    <property type="term" value="F:phosphatidylserine binding"/>
    <property type="evidence" value="ECO:0007669"/>
    <property type="project" value="TreeGrafter"/>
</dbReference>
<dbReference type="InterPro" id="IPR037104">
    <property type="entry name" value="Annexin_sf"/>
</dbReference>
<dbReference type="GO" id="GO:0005509">
    <property type="term" value="F:calcium ion binding"/>
    <property type="evidence" value="ECO:0007669"/>
    <property type="project" value="InterPro"/>
</dbReference>
<dbReference type="GO" id="GO:0005874">
    <property type="term" value="C:microtubule"/>
    <property type="evidence" value="ECO:0007669"/>
    <property type="project" value="UniProtKB-KW"/>
</dbReference>
<dbReference type="EMBL" id="VDLU01000001">
    <property type="protein sequence ID" value="TNJ30460.1"/>
    <property type="molecule type" value="Genomic_DNA"/>
</dbReference>
<evidence type="ECO:0000313" key="11">
    <source>
        <dbReference type="Proteomes" id="UP000315496"/>
    </source>
</evidence>
<proteinExistence type="inferred from homology"/>
<evidence type="ECO:0000313" key="10">
    <source>
        <dbReference type="EMBL" id="TNJ30460.1"/>
    </source>
</evidence>
<evidence type="ECO:0000256" key="2">
    <source>
        <dbReference type="ARBA" id="ARBA00007831"/>
    </source>
</evidence>
<comment type="similarity">
    <text evidence="2">Belongs to the annexin family.</text>
</comment>
<dbReference type="Pfam" id="PF22293">
    <property type="entry name" value="ANXE1_4th"/>
    <property type="match status" value="1"/>
</dbReference>
<dbReference type="AlphaFoldDB" id="A0A142C647"/>
<dbReference type="PANTHER" id="PTHR10502:SF102">
    <property type="entry name" value="ANNEXIN B11"/>
    <property type="match status" value="1"/>
</dbReference>
<accession>A0A142C647</accession>
<reference evidence="10 11" key="2">
    <citation type="submission" date="2019-05" db="EMBL/GenBank/DDBJ databases">
        <title>The compact genome of Giardia muris reveals important steps in the evolution of intestinal protozoan parasites.</title>
        <authorList>
            <person name="Xu F."/>
            <person name="Jimenez-Gonzalez A."/>
            <person name="Einarsson E."/>
            <person name="Astvaldsson A."/>
            <person name="Peirasmaki D."/>
            <person name="Eckmann L."/>
            <person name="Andersson J.O."/>
            <person name="Svard S.G."/>
            <person name="Jerlstrom-Hultqvist J."/>
        </authorList>
    </citation>
    <scope>NUCLEOTIDE SEQUENCE [LARGE SCALE GENOMIC DNA]</scope>
    <source>
        <strain evidence="10 11">Roberts-Thomson</strain>
    </source>
</reference>
<organism evidence="9">
    <name type="scientific">Giardia muris</name>
    <dbReference type="NCBI Taxonomy" id="5742"/>
    <lineage>
        <taxon>Eukaryota</taxon>
        <taxon>Metamonada</taxon>
        <taxon>Diplomonadida</taxon>
        <taxon>Hexamitidae</taxon>
        <taxon>Giardiinae</taxon>
        <taxon>Giardia</taxon>
    </lineage>
</organism>
<keyword evidence="7" id="KW-0041">Annexin</keyword>
<evidence type="ECO:0000256" key="3">
    <source>
        <dbReference type="ARBA" id="ARBA00022490"/>
    </source>
</evidence>
<keyword evidence="3" id="KW-0963">Cytoplasm</keyword>
<dbReference type="VEuPathDB" id="GiardiaDB:GMRT_10919"/>
<dbReference type="Pfam" id="PF00191">
    <property type="entry name" value="Annexin"/>
    <property type="match status" value="1"/>
</dbReference>
<dbReference type="PROSITE" id="PS51897">
    <property type="entry name" value="ANNEXIN_2"/>
    <property type="match status" value="4"/>
</dbReference>
<dbReference type="PANTHER" id="PTHR10502">
    <property type="entry name" value="ANNEXIN"/>
    <property type="match status" value="1"/>
</dbReference>
<keyword evidence="6" id="KW-0206">Cytoskeleton</keyword>
<reference evidence="9" key="1">
    <citation type="submission" date="2015-12" db="EMBL/GenBank/DDBJ databases">
        <title>Comparative cell biology and evolution of annexins in diplomonads.</title>
        <authorList>
            <person name="Einarsson E."/>
            <person name="Astvaldsson A."/>
            <person name="Hultenby K."/>
            <person name="Andersson J.O."/>
            <person name="Svard S.G."/>
            <person name="Jerlstrom-Hultqvist J."/>
        </authorList>
    </citation>
    <scope>NUCLEOTIDE SEQUENCE</scope>
</reference>
<comment type="function">
    <text evidence="8">Giardins are involved in parasite attachment to the intestinal mucosa and in the cytoskeletal disassembly and reassembly that marks the transition from infectious trophozoite to transmissible cyst. They may interact with other cytoskeletal proteins such as microtubules in the microribbons or crossbridges, to maintain the integrity of the ventral disk.</text>
</comment>